<evidence type="ECO:0000256" key="2">
    <source>
        <dbReference type="ARBA" id="ARBA00023212"/>
    </source>
</evidence>
<comment type="caution">
    <text evidence="4">The sequence shown here is derived from an EMBL/GenBank/DDBJ whole genome shotgun (WGS) entry which is preliminary data.</text>
</comment>
<keyword evidence="2" id="KW-0206">Cytoskeleton</keyword>
<gene>
    <name evidence="4" type="ORF">ACFOX3_08930</name>
</gene>
<protein>
    <submittedName>
        <fullName evidence="4">Transglutaminase domain-containing protein</fullName>
    </submittedName>
</protein>
<dbReference type="SUPFAM" id="SSF54001">
    <property type="entry name" value="Cysteine proteinases"/>
    <property type="match status" value="1"/>
</dbReference>
<evidence type="ECO:0000256" key="1">
    <source>
        <dbReference type="ARBA" id="ARBA00004245"/>
    </source>
</evidence>
<feature type="domain" description="CEP76/DRC7 peptidase-like" evidence="3">
    <location>
        <begin position="154"/>
        <end position="253"/>
    </location>
</feature>
<evidence type="ECO:0000313" key="5">
    <source>
        <dbReference type="Proteomes" id="UP001595840"/>
    </source>
</evidence>
<dbReference type="Pfam" id="PF24656">
    <property type="entry name" value="CEPT76_peptidase"/>
    <property type="match status" value="1"/>
</dbReference>
<proteinExistence type="predicted"/>
<evidence type="ECO:0000259" key="3">
    <source>
        <dbReference type="Pfam" id="PF24656"/>
    </source>
</evidence>
<dbReference type="EMBL" id="JBHSCX010000006">
    <property type="protein sequence ID" value="MFC4362425.1"/>
    <property type="molecule type" value="Genomic_DNA"/>
</dbReference>
<comment type="subcellular location">
    <subcellularLocation>
        <location evidence="1">Cytoplasm</location>
        <location evidence="1">Cytoskeleton</location>
    </subcellularLocation>
</comment>
<dbReference type="Proteomes" id="UP001595840">
    <property type="component" value="Unassembled WGS sequence"/>
</dbReference>
<dbReference type="RefSeq" id="WP_290260534.1">
    <property type="nucleotide sequence ID" value="NZ_JAUFQG010000004.1"/>
</dbReference>
<keyword evidence="2" id="KW-0963">Cytoplasm</keyword>
<organism evidence="4 5">
    <name type="scientific">Simiduia curdlanivorans</name>
    <dbReference type="NCBI Taxonomy" id="1492769"/>
    <lineage>
        <taxon>Bacteria</taxon>
        <taxon>Pseudomonadati</taxon>
        <taxon>Pseudomonadota</taxon>
        <taxon>Gammaproteobacteria</taxon>
        <taxon>Cellvibrionales</taxon>
        <taxon>Cellvibrionaceae</taxon>
        <taxon>Simiduia</taxon>
    </lineage>
</organism>
<dbReference type="Gene3D" id="3.10.620.30">
    <property type="match status" value="1"/>
</dbReference>
<sequence>MGKLVFWVGVLLLLSQFFASLKQKTEEQVLTDRALSAEDLLLSEALEKISAEEAQQGPKPGEVEIIARGKRVGESQLHTLLGLDNKRSAFFTYKFYGVENATASAMGVDKKHHFVNAYLEGYSPFETDNVFIPLSVLARRKTYMLDNLNYGAEEIWQTSKQAHVFTRGDCEDHAIALADWLIAMGEDARVALGRYQGGGHAWVVLIKDNKEYILEATKKQGLGVKRFPLAAAMPDYQPEYQFNRTQFWHNVGSPAITQYRSAQWLEKSRFLR</sequence>
<evidence type="ECO:0000313" key="4">
    <source>
        <dbReference type="EMBL" id="MFC4362425.1"/>
    </source>
</evidence>
<dbReference type="InterPro" id="IPR056290">
    <property type="entry name" value="CEPT76/DRC7_peptidase-like_dom"/>
</dbReference>
<keyword evidence="5" id="KW-1185">Reference proteome</keyword>
<name>A0ABV8V590_9GAMM</name>
<dbReference type="InterPro" id="IPR038765">
    <property type="entry name" value="Papain-like_cys_pep_sf"/>
</dbReference>
<reference evidence="5" key="1">
    <citation type="journal article" date="2019" name="Int. J. Syst. Evol. Microbiol.">
        <title>The Global Catalogue of Microorganisms (GCM) 10K type strain sequencing project: providing services to taxonomists for standard genome sequencing and annotation.</title>
        <authorList>
            <consortium name="The Broad Institute Genomics Platform"/>
            <consortium name="The Broad Institute Genome Sequencing Center for Infectious Disease"/>
            <person name="Wu L."/>
            <person name="Ma J."/>
        </authorList>
    </citation>
    <scope>NUCLEOTIDE SEQUENCE [LARGE SCALE GENOMIC DNA]</scope>
    <source>
        <strain evidence="5">CECT 8570</strain>
    </source>
</reference>
<accession>A0ABV8V590</accession>